<evidence type="ECO:0000256" key="2">
    <source>
        <dbReference type="SAM" id="SignalP"/>
    </source>
</evidence>
<evidence type="ECO:0000313" key="4">
    <source>
        <dbReference type="Proteomes" id="UP000485058"/>
    </source>
</evidence>
<evidence type="ECO:0000256" key="1">
    <source>
        <dbReference type="SAM" id="MobiDB-lite"/>
    </source>
</evidence>
<keyword evidence="2" id="KW-0732">Signal</keyword>
<feature type="chain" id="PRO_5025358954" evidence="2">
    <location>
        <begin position="35"/>
        <end position="97"/>
    </location>
</feature>
<dbReference type="EMBL" id="BLLF01000386">
    <property type="protein sequence ID" value="GFH11239.1"/>
    <property type="molecule type" value="Genomic_DNA"/>
</dbReference>
<feature type="region of interest" description="Disordered" evidence="1">
    <location>
        <begin position="73"/>
        <end position="97"/>
    </location>
</feature>
<organism evidence="3 4">
    <name type="scientific">Haematococcus lacustris</name>
    <name type="common">Green alga</name>
    <name type="synonym">Haematococcus pluvialis</name>
    <dbReference type="NCBI Taxonomy" id="44745"/>
    <lineage>
        <taxon>Eukaryota</taxon>
        <taxon>Viridiplantae</taxon>
        <taxon>Chlorophyta</taxon>
        <taxon>core chlorophytes</taxon>
        <taxon>Chlorophyceae</taxon>
        <taxon>CS clade</taxon>
        <taxon>Chlamydomonadales</taxon>
        <taxon>Haematococcaceae</taxon>
        <taxon>Haematococcus</taxon>
    </lineage>
</organism>
<keyword evidence="4" id="KW-1185">Reference proteome</keyword>
<evidence type="ECO:0000313" key="3">
    <source>
        <dbReference type="EMBL" id="GFH11239.1"/>
    </source>
</evidence>
<accession>A0A699YXH7</accession>
<gene>
    <name evidence="3" type="ORF">HaLaN_06708</name>
</gene>
<feature type="signal peptide" evidence="2">
    <location>
        <begin position="1"/>
        <end position="34"/>
    </location>
</feature>
<sequence length="97" mass="10918">MLWAWRSSQVPGQPARLQLVWHAVAAMVVTLVTPAENSYGNTPLKVAKDKACASLIQRVQDGGEPERARLAEELRQAQEQARRAQEEKEQLELARWA</sequence>
<protein>
    <submittedName>
        <fullName evidence="3">ANK_REP_REGION domain-containing protein</fullName>
    </submittedName>
</protein>
<dbReference type="Proteomes" id="UP000485058">
    <property type="component" value="Unassembled WGS sequence"/>
</dbReference>
<name>A0A699YXH7_HAELA</name>
<reference evidence="3 4" key="1">
    <citation type="submission" date="2020-02" db="EMBL/GenBank/DDBJ databases">
        <title>Draft genome sequence of Haematococcus lacustris strain NIES-144.</title>
        <authorList>
            <person name="Morimoto D."/>
            <person name="Nakagawa S."/>
            <person name="Yoshida T."/>
            <person name="Sawayama S."/>
        </authorList>
    </citation>
    <scope>NUCLEOTIDE SEQUENCE [LARGE SCALE GENOMIC DNA]</scope>
    <source>
        <strain evidence="3 4">NIES-144</strain>
    </source>
</reference>
<comment type="caution">
    <text evidence="3">The sequence shown here is derived from an EMBL/GenBank/DDBJ whole genome shotgun (WGS) entry which is preliminary data.</text>
</comment>
<proteinExistence type="predicted"/>
<dbReference type="AlphaFoldDB" id="A0A699YXH7"/>